<protein>
    <submittedName>
        <fullName evidence="2">(apollo) hypothetical protein</fullName>
    </submittedName>
</protein>
<proteinExistence type="predicted"/>
<evidence type="ECO:0000313" key="3">
    <source>
        <dbReference type="Proteomes" id="UP000691718"/>
    </source>
</evidence>
<dbReference type="AlphaFoldDB" id="A0A8S3WFY0"/>
<gene>
    <name evidence="2" type="ORF">PAPOLLO_LOCUS5749</name>
</gene>
<dbReference type="OrthoDB" id="6931010at2759"/>
<evidence type="ECO:0000256" key="1">
    <source>
        <dbReference type="SAM" id="MobiDB-lite"/>
    </source>
</evidence>
<dbReference type="Proteomes" id="UP000691718">
    <property type="component" value="Unassembled WGS sequence"/>
</dbReference>
<keyword evidence="3" id="KW-1185">Reference proteome</keyword>
<comment type="caution">
    <text evidence="2">The sequence shown here is derived from an EMBL/GenBank/DDBJ whole genome shotgun (WGS) entry which is preliminary data.</text>
</comment>
<name>A0A8S3WFY0_PARAO</name>
<organism evidence="2 3">
    <name type="scientific">Parnassius apollo</name>
    <name type="common">Apollo butterfly</name>
    <name type="synonym">Papilio apollo</name>
    <dbReference type="NCBI Taxonomy" id="110799"/>
    <lineage>
        <taxon>Eukaryota</taxon>
        <taxon>Metazoa</taxon>
        <taxon>Ecdysozoa</taxon>
        <taxon>Arthropoda</taxon>
        <taxon>Hexapoda</taxon>
        <taxon>Insecta</taxon>
        <taxon>Pterygota</taxon>
        <taxon>Neoptera</taxon>
        <taxon>Endopterygota</taxon>
        <taxon>Lepidoptera</taxon>
        <taxon>Glossata</taxon>
        <taxon>Ditrysia</taxon>
        <taxon>Papilionoidea</taxon>
        <taxon>Papilionidae</taxon>
        <taxon>Parnassiinae</taxon>
        <taxon>Parnassini</taxon>
        <taxon>Parnassius</taxon>
        <taxon>Parnassius</taxon>
    </lineage>
</organism>
<evidence type="ECO:0000313" key="2">
    <source>
        <dbReference type="EMBL" id="CAG4957625.1"/>
    </source>
</evidence>
<reference evidence="2" key="1">
    <citation type="submission" date="2021-04" db="EMBL/GenBank/DDBJ databases">
        <authorList>
            <person name="Tunstrom K."/>
        </authorList>
    </citation>
    <scope>NUCLEOTIDE SEQUENCE</scope>
</reference>
<feature type="region of interest" description="Disordered" evidence="1">
    <location>
        <begin position="1"/>
        <end position="50"/>
    </location>
</feature>
<feature type="compositionally biased region" description="Gly residues" evidence="1">
    <location>
        <begin position="12"/>
        <end position="21"/>
    </location>
</feature>
<dbReference type="EMBL" id="CAJQZP010000358">
    <property type="protein sequence ID" value="CAG4957625.1"/>
    <property type="molecule type" value="Genomic_DNA"/>
</dbReference>
<sequence>MEFKRTCKWPGGRQGASGAGAGRVSCVQSTARPPSSLSHSSSPPAGLVPAESSWVQQSVTALVEYVACNGQSKFGKQVGGFAYRTRMHRLFTDLEPSITVTEQNLADRVQNNHT</sequence>
<feature type="compositionally biased region" description="Low complexity" evidence="1">
    <location>
        <begin position="33"/>
        <end position="44"/>
    </location>
</feature>
<accession>A0A8S3WFY0</accession>